<evidence type="ECO:0000313" key="9">
    <source>
        <dbReference type="EMBL" id="ARU96518.1"/>
    </source>
</evidence>
<feature type="compositionally biased region" description="Low complexity" evidence="6">
    <location>
        <begin position="307"/>
        <end position="330"/>
    </location>
</feature>
<dbReference type="NCBIfam" id="TIGR00219">
    <property type="entry name" value="mreC"/>
    <property type="match status" value="1"/>
</dbReference>
<dbReference type="PANTHER" id="PTHR34138">
    <property type="entry name" value="CELL SHAPE-DETERMINING PROTEIN MREC"/>
    <property type="match status" value="1"/>
</dbReference>
<name>A0A1Y0LG65_TATCI</name>
<keyword evidence="5" id="KW-0175">Coiled coil</keyword>
<dbReference type="PIRSF" id="PIRSF038471">
    <property type="entry name" value="MreC"/>
    <property type="match status" value="1"/>
</dbReference>
<feature type="coiled-coil region" evidence="5">
    <location>
        <begin position="63"/>
        <end position="90"/>
    </location>
</feature>
<keyword evidence="10" id="KW-1185">Reference proteome</keyword>
<dbReference type="InterPro" id="IPR055342">
    <property type="entry name" value="MreC_beta-barrel_core"/>
</dbReference>
<dbReference type="InterPro" id="IPR007221">
    <property type="entry name" value="MreC"/>
</dbReference>
<dbReference type="FunFam" id="2.40.10.340:FF:000001">
    <property type="entry name" value="Cell shape-determining protein MreC"/>
    <property type="match status" value="1"/>
</dbReference>
<dbReference type="EMBL" id="CP015579">
    <property type="protein sequence ID" value="ARU92483.1"/>
    <property type="molecule type" value="Genomic_DNA"/>
</dbReference>
<evidence type="ECO:0000256" key="6">
    <source>
        <dbReference type="SAM" id="MobiDB-lite"/>
    </source>
</evidence>
<comment type="similarity">
    <text evidence="1 4">Belongs to the MreC family.</text>
</comment>
<dbReference type="Gene3D" id="2.40.10.340">
    <property type="entry name" value="Rod shape-determining protein MreC, domain 1"/>
    <property type="match status" value="1"/>
</dbReference>
<evidence type="ECO:0000259" key="7">
    <source>
        <dbReference type="Pfam" id="PF04085"/>
    </source>
</evidence>
<accession>A0A1Y0LG65</accession>
<evidence type="ECO:0000313" key="11">
    <source>
        <dbReference type="Proteomes" id="UP000195814"/>
    </source>
</evidence>
<dbReference type="InterPro" id="IPR042175">
    <property type="entry name" value="Cell/Rod_MreC_2"/>
</dbReference>
<organism evidence="8 11">
    <name type="scientific">Tatumella citrea</name>
    <name type="common">Pantoea citrea</name>
    <dbReference type="NCBI Taxonomy" id="53336"/>
    <lineage>
        <taxon>Bacteria</taxon>
        <taxon>Pseudomonadati</taxon>
        <taxon>Pseudomonadota</taxon>
        <taxon>Gammaproteobacteria</taxon>
        <taxon>Enterobacterales</taxon>
        <taxon>Erwiniaceae</taxon>
        <taxon>Tatumella</taxon>
    </lineage>
</organism>
<feature type="domain" description="Rod shape-determining protein MreC beta-barrel core" evidence="7">
    <location>
        <begin position="123"/>
        <end position="270"/>
    </location>
</feature>
<evidence type="ECO:0000256" key="4">
    <source>
        <dbReference type="PIRNR" id="PIRNR038471"/>
    </source>
</evidence>
<dbReference type="RefSeq" id="WP_087486868.1">
    <property type="nucleotide sequence ID" value="NZ_CP015579.1"/>
</dbReference>
<dbReference type="InterPro" id="IPR042177">
    <property type="entry name" value="Cell/Rod_1"/>
</dbReference>
<evidence type="ECO:0000313" key="10">
    <source>
        <dbReference type="Proteomes" id="UP000195729"/>
    </source>
</evidence>
<comment type="function">
    <text evidence="4">Involved in formation and maintenance of cell shape.</text>
</comment>
<evidence type="ECO:0000256" key="2">
    <source>
        <dbReference type="ARBA" id="ARBA00013855"/>
    </source>
</evidence>
<gene>
    <name evidence="8" type="ORF">A7K98_00905</name>
    <name evidence="9" type="ORF">A7K99_00905</name>
</gene>
<proteinExistence type="inferred from homology"/>
<dbReference type="AlphaFoldDB" id="A0A1Y0LG65"/>
<feature type="region of interest" description="Disordered" evidence="6">
    <location>
        <begin position="302"/>
        <end position="336"/>
    </location>
</feature>
<evidence type="ECO:0000256" key="3">
    <source>
        <dbReference type="ARBA" id="ARBA00022960"/>
    </source>
</evidence>
<dbReference type="PANTHER" id="PTHR34138:SF1">
    <property type="entry name" value="CELL SHAPE-DETERMINING PROTEIN MREC"/>
    <property type="match status" value="1"/>
</dbReference>
<dbReference type="KEGG" id="tci:A7K98_00905"/>
<keyword evidence="3 4" id="KW-0133">Cell shape</keyword>
<evidence type="ECO:0000256" key="1">
    <source>
        <dbReference type="ARBA" id="ARBA00009369"/>
    </source>
</evidence>
<dbReference type="Gene3D" id="2.40.10.350">
    <property type="entry name" value="Rod shape-determining protein MreC, domain 2"/>
    <property type="match status" value="1"/>
</dbReference>
<protein>
    <recommendedName>
        <fullName evidence="2 4">Cell shape-determining protein MreC</fullName>
    </recommendedName>
    <alternativeName>
        <fullName evidence="4">Cell shape protein MreC</fullName>
    </alternativeName>
</protein>
<dbReference type="GO" id="GO:0008360">
    <property type="term" value="P:regulation of cell shape"/>
    <property type="evidence" value="ECO:0007669"/>
    <property type="project" value="UniProtKB-KW"/>
</dbReference>
<dbReference type="Proteomes" id="UP000195814">
    <property type="component" value="Chromosome"/>
</dbReference>
<reference evidence="10 11" key="1">
    <citation type="submission" date="2016-05" db="EMBL/GenBank/DDBJ databases">
        <title>Complete genome sequence of two 2,5-diketo-D-glunonic acid producing strain Tatumella citrea.</title>
        <authorList>
            <person name="Duan C."/>
            <person name="Yang J."/>
            <person name="Yang S."/>
        </authorList>
    </citation>
    <scope>NUCLEOTIDE SEQUENCE [LARGE SCALE GENOMIC DNA]</scope>
    <source>
        <strain evidence="9 10">ATCC 39140</strain>
        <strain evidence="8 11">DSM 13699</strain>
    </source>
</reference>
<dbReference type="OrthoDB" id="9808025at2"/>
<dbReference type="EMBL" id="CP015581">
    <property type="protein sequence ID" value="ARU96518.1"/>
    <property type="molecule type" value="Genomic_DNA"/>
</dbReference>
<dbReference type="Proteomes" id="UP000195729">
    <property type="component" value="Chromosome"/>
</dbReference>
<evidence type="ECO:0000313" key="8">
    <source>
        <dbReference type="EMBL" id="ARU92483.1"/>
    </source>
</evidence>
<sequence>MKPIFSRGPSLQLRLVLAVIAAIAIIVADSRVGSFREIRSYLDTSVSPFYFLADGPRRFLDGAAETFASRQMLEQQNNALRRELMLKNSELLLLGQYKQENIRLRELLGSPLRPGERKMITQVISAGADPYSDQVIIDRGSDNGVYEGQPVISDKGVVGQVVSVGKFSSRVMLVCDASNALPVQVLRNDVRAIASGAGCSEDLQLENMTGSQDVRVGDVLVSSGLGGRFPEGYPVAVVSSVTVDTRRATTVIQAKPTAGLQRLRYLLLLWDTGNNGGAAVTPEAVHQAADDRLLQMMPQVLPPAGEAGKAPASDYPAAAAGPTAPPATGAVHGDRP</sequence>
<dbReference type="Pfam" id="PF04085">
    <property type="entry name" value="MreC"/>
    <property type="match status" value="1"/>
</dbReference>
<dbReference type="GO" id="GO:0005886">
    <property type="term" value="C:plasma membrane"/>
    <property type="evidence" value="ECO:0007669"/>
    <property type="project" value="TreeGrafter"/>
</dbReference>
<evidence type="ECO:0000256" key="5">
    <source>
        <dbReference type="SAM" id="Coils"/>
    </source>
</evidence>